<comment type="caution">
    <text evidence="3">The sequence shown here is derived from an EMBL/GenBank/DDBJ whole genome shotgun (WGS) entry which is preliminary data.</text>
</comment>
<dbReference type="AlphaFoldDB" id="A0A8J8FC32"/>
<protein>
    <submittedName>
        <fullName evidence="3">SusD/RagB family nutrient-binding outer membrane lipoprotein</fullName>
    </submittedName>
</protein>
<dbReference type="PROSITE" id="PS51257">
    <property type="entry name" value="PROKAR_LIPOPROTEIN"/>
    <property type="match status" value="1"/>
</dbReference>
<dbReference type="Gene3D" id="1.25.40.390">
    <property type="match status" value="1"/>
</dbReference>
<feature type="chain" id="PRO_5035250195" evidence="2">
    <location>
        <begin position="25"/>
        <end position="532"/>
    </location>
</feature>
<dbReference type="SUPFAM" id="SSF48452">
    <property type="entry name" value="TPR-like"/>
    <property type="match status" value="1"/>
</dbReference>
<evidence type="ECO:0000256" key="2">
    <source>
        <dbReference type="SAM" id="SignalP"/>
    </source>
</evidence>
<keyword evidence="4" id="KW-1185">Reference proteome</keyword>
<reference evidence="3" key="1">
    <citation type="submission" date="2019-10" db="EMBL/GenBank/DDBJ databases">
        <title>Draft genome sequence of Panacibacter sp. KCS-6.</title>
        <authorList>
            <person name="Yim K.J."/>
        </authorList>
    </citation>
    <scope>NUCLEOTIDE SEQUENCE</scope>
    <source>
        <strain evidence="3">KCS-6</strain>
    </source>
</reference>
<evidence type="ECO:0000256" key="1">
    <source>
        <dbReference type="SAM" id="MobiDB-lite"/>
    </source>
</evidence>
<gene>
    <name evidence="3" type="ORF">GD597_07385</name>
</gene>
<sequence length="532" mass="58106">MKKISKLFTSRIPLVFISCTVMLASCTKKYSDINTDRNSIATVGASELPFLFSKAEATAVPNIWNYQIAQNLFADQYAQYFACTATYFPSDRLNIRMDWVGAAFNPIYTDMVPQLQTILENSDPSSAENALANVIWVLGFHRVTDYWGPIPYFSAGQPGNSVPYDAQDKIYDDFFKRLTSAAAVLKTKTGETPFGSYDIIYGGDVSKWLKFTNTLRLRLALRISKVDPARAKAEAEAAVADGVLSSSPSDDALLKKSSSGSDNNGLSQMSDWNEFRMSATMESVMTGYADPRLKEYWLPAGVTGSDPVGTGTYEGLRNGLTSTQLTENANKATANSKIGKRWSSPSFGGNADYLTTPQIIMGSAEAYFLRAEGALLGWNMGGTAKDLYASGITASMNQWGITDDAAIQAYINSSSVPVAPNDYLNSPAVSSAPIKFASDLATQKEQVAIQKWLALFPDGNEAWADYRRGRSFIMYPVANSDNADITNTTTQWIRRIPFLLSETQNNGAAVEAAVPLLGGPDKLTTPLWWDKN</sequence>
<feature type="compositionally biased region" description="Polar residues" evidence="1">
    <location>
        <begin position="256"/>
        <end position="267"/>
    </location>
</feature>
<dbReference type="Pfam" id="PF12741">
    <property type="entry name" value="SusD-like"/>
    <property type="match status" value="1"/>
</dbReference>
<evidence type="ECO:0000313" key="4">
    <source>
        <dbReference type="Proteomes" id="UP000598971"/>
    </source>
</evidence>
<keyword evidence="2" id="KW-0732">Signal</keyword>
<dbReference type="InterPro" id="IPR024302">
    <property type="entry name" value="SusD-like"/>
</dbReference>
<accession>A0A8J8FC32</accession>
<dbReference type="InterPro" id="IPR011990">
    <property type="entry name" value="TPR-like_helical_dom_sf"/>
</dbReference>
<feature type="region of interest" description="Disordered" evidence="1">
    <location>
        <begin position="237"/>
        <end position="267"/>
    </location>
</feature>
<feature type="signal peptide" evidence="2">
    <location>
        <begin position="1"/>
        <end position="24"/>
    </location>
</feature>
<dbReference type="EMBL" id="WHPF01000005">
    <property type="protein sequence ID" value="NNV55275.1"/>
    <property type="molecule type" value="Genomic_DNA"/>
</dbReference>
<dbReference type="Proteomes" id="UP000598971">
    <property type="component" value="Unassembled WGS sequence"/>
</dbReference>
<dbReference type="RefSeq" id="WP_171607209.1">
    <property type="nucleotide sequence ID" value="NZ_WHPF01000005.1"/>
</dbReference>
<organism evidence="3 4">
    <name type="scientific">Limnovirga soli</name>
    <dbReference type="NCBI Taxonomy" id="2656915"/>
    <lineage>
        <taxon>Bacteria</taxon>
        <taxon>Pseudomonadati</taxon>
        <taxon>Bacteroidota</taxon>
        <taxon>Chitinophagia</taxon>
        <taxon>Chitinophagales</taxon>
        <taxon>Chitinophagaceae</taxon>
        <taxon>Limnovirga</taxon>
    </lineage>
</organism>
<name>A0A8J8FC32_9BACT</name>
<proteinExistence type="predicted"/>
<keyword evidence="3" id="KW-0449">Lipoprotein</keyword>
<evidence type="ECO:0000313" key="3">
    <source>
        <dbReference type="EMBL" id="NNV55275.1"/>
    </source>
</evidence>